<protein>
    <submittedName>
        <fullName evidence="2">27 kDa salivary protein</fullName>
    </submittedName>
</protein>
<dbReference type="AlphaFoldDB" id="Q06K35"/>
<feature type="region of interest" description="Disordered" evidence="1">
    <location>
        <begin position="149"/>
        <end position="250"/>
    </location>
</feature>
<proteinExistence type="evidence at transcript level"/>
<sequence>MKLLIPFGVVCAYQILTVSSIFLPVPIITGTTSTSSSGQPTQVNTNISFQNVSNITDMVIYLTQNIGRAMLVSLPTSEDIELVAEILDTFSDGLKSMISASKEDYEENNTTGSEWITDESSNKPNLFDNIIKDIHSIFENFATLFNPNLENQKNKEETNKPKQDSNKAEQDTSKPEENINNPTNFNTENQAQATESQTEAVDNEIPMARRKRNIDTNFKMPELPEASAGLSLITNPLSPSDSISTDSKVSLPDQSLLKNFSNKYDRQ</sequence>
<dbReference type="EMBL" id="DQ835384">
    <property type="protein sequence ID" value="ABI20189.1"/>
    <property type="molecule type" value="mRNA"/>
</dbReference>
<feature type="compositionally biased region" description="Polar residues" evidence="1">
    <location>
        <begin position="190"/>
        <end position="200"/>
    </location>
</feature>
<feature type="compositionally biased region" description="Low complexity" evidence="1">
    <location>
        <begin position="178"/>
        <end position="189"/>
    </location>
</feature>
<feature type="compositionally biased region" description="Basic and acidic residues" evidence="1">
    <location>
        <begin position="152"/>
        <end position="177"/>
    </location>
</feature>
<name>Q06K35_PHLDU</name>
<feature type="compositionally biased region" description="Polar residues" evidence="1">
    <location>
        <begin position="232"/>
        <end position="250"/>
    </location>
</feature>
<gene>
    <name evidence="2" type="primary">K84</name>
</gene>
<organism evidence="2">
    <name type="scientific">Phlebotomus duboscqi</name>
    <name type="common">Sandfly</name>
    <dbReference type="NCBI Taxonomy" id="37738"/>
    <lineage>
        <taxon>Eukaryota</taxon>
        <taxon>Metazoa</taxon>
        <taxon>Ecdysozoa</taxon>
        <taxon>Arthropoda</taxon>
        <taxon>Hexapoda</taxon>
        <taxon>Insecta</taxon>
        <taxon>Pterygota</taxon>
        <taxon>Neoptera</taxon>
        <taxon>Endopterygota</taxon>
        <taxon>Diptera</taxon>
        <taxon>Nematocera</taxon>
        <taxon>Psychodoidea</taxon>
        <taxon>Psychodidae</taxon>
        <taxon>Phlebotomus</taxon>
        <taxon>Phlebotomus</taxon>
    </lineage>
</organism>
<evidence type="ECO:0000256" key="1">
    <source>
        <dbReference type="SAM" id="MobiDB-lite"/>
    </source>
</evidence>
<accession>Q06K35</accession>
<evidence type="ECO:0000313" key="2">
    <source>
        <dbReference type="EMBL" id="ABI20189.1"/>
    </source>
</evidence>
<reference evidence="2" key="1">
    <citation type="journal article" date="2006" name="BMC Genomics">
        <title>High degree of conservancy among secreted salivary gland proteins from two geographically distant Phlebotomus duboscqi sandflies populations (Mali and Kenya).</title>
        <authorList>
            <person name="Kato H."/>
            <person name="Anderson J.M."/>
            <person name="Kamhawi S."/>
            <person name="Oliveira F."/>
            <person name="Lawyer P.G."/>
            <person name="Pham V.M."/>
            <person name="Sangare C.S."/>
            <person name="Samake S."/>
            <person name="Sissoko I."/>
            <person name="Garfield M."/>
            <person name="Sigutova L."/>
            <person name="Volf P."/>
            <person name="Doumbia S."/>
            <person name="Valenzuela J.G."/>
        </authorList>
    </citation>
    <scope>NUCLEOTIDE SEQUENCE</scope>
</reference>